<organism evidence="7 8">
    <name type="scientific">Sarocladium strictum</name>
    <name type="common">Black bundle disease fungus</name>
    <name type="synonym">Acremonium strictum</name>
    <dbReference type="NCBI Taxonomy" id="5046"/>
    <lineage>
        <taxon>Eukaryota</taxon>
        <taxon>Fungi</taxon>
        <taxon>Dikarya</taxon>
        <taxon>Ascomycota</taxon>
        <taxon>Pezizomycotina</taxon>
        <taxon>Sordariomycetes</taxon>
        <taxon>Hypocreomycetidae</taxon>
        <taxon>Hypocreales</taxon>
        <taxon>Sarocladiaceae</taxon>
        <taxon>Sarocladium</taxon>
    </lineage>
</organism>
<accession>A0AA39GI10</accession>
<dbReference type="PROSITE" id="PS00463">
    <property type="entry name" value="ZN2_CY6_FUNGAL_1"/>
    <property type="match status" value="1"/>
</dbReference>
<dbReference type="CDD" id="cd00067">
    <property type="entry name" value="GAL4"/>
    <property type="match status" value="1"/>
</dbReference>
<comment type="subcellular location">
    <subcellularLocation>
        <location evidence="1">Nucleus</location>
    </subcellularLocation>
</comment>
<dbReference type="InterPro" id="IPR007219">
    <property type="entry name" value="XnlR_reg_dom"/>
</dbReference>
<evidence type="ECO:0000256" key="4">
    <source>
        <dbReference type="ARBA" id="ARBA00023163"/>
    </source>
</evidence>
<dbReference type="InterPro" id="IPR036864">
    <property type="entry name" value="Zn2-C6_fun-type_DNA-bd_sf"/>
</dbReference>
<evidence type="ECO:0000259" key="6">
    <source>
        <dbReference type="PROSITE" id="PS50048"/>
    </source>
</evidence>
<evidence type="ECO:0000256" key="2">
    <source>
        <dbReference type="ARBA" id="ARBA00022723"/>
    </source>
</evidence>
<dbReference type="PANTHER" id="PTHR47338">
    <property type="entry name" value="ZN(II)2CYS6 TRANSCRIPTION FACTOR (EUROFUNG)-RELATED"/>
    <property type="match status" value="1"/>
</dbReference>
<dbReference type="SMART" id="SM00906">
    <property type="entry name" value="Fungal_trans"/>
    <property type="match status" value="1"/>
</dbReference>
<dbReference type="GO" id="GO:0000981">
    <property type="term" value="F:DNA-binding transcription factor activity, RNA polymerase II-specific"/>
    <property type="evidence" value="ECO:0007669"/>
    <property type="project" value="InterPro"/>
</dbReference>
<keyword evidence="5" id="KW-0539">Nucleus</keyword>
<dbReference type="CDD" id="cd12148">
    <property type="entry name" value="fungal_TF_MHR"/>
    <property type="match status" value="1"/>
</dbReference>
<evidence type="ECO:0000256" key="3">
    <source>
        <dbReference type="ARBA" id="ARBA00023015"/>
    </source>
</evidence>
<dbReference type="GO" id="GO:0008270">
    <property type="term" value="F:zinc ion binding"/>
    <property type="evidence" value="ECO:0007669"/>
    <property type="project" value="InterPro"/>
</dbReference>
<protein>
    <recommendedName>
        <fullName evidence="6">Zn(2)-C6 fungal-type domain-containing protein</fullName>
    </recommendedName>
</protein>
<dbReference type="GO" id="GO:0003677">
    <property type="term" value="F:DNA binding"/>
    <property type="evidence" value="ECO:0007669"/>
    <property type="project" value="InterPro"/>
</dbReference>
<keyword evidence="2" id="KW-0479">Metal-binding</keyword>
<dbReference type="Gene3D" id="4.10.240.10">
    <property type="entry name" value="Zn(2)-C6 fungal-type DNA-binding domain"/>
    <property type="match status" value="1"/>
</dbReference>
<evidence type="ECO:0000313" key="8">
    <source>
        <dbReference type="Proteomes" id="UP001175261"/>
    </source>
</evidence>
<dbReference type="SUPFAM" id="SSF57701">
    <property type="entry name" value="Zn2/Cys6 DNA-binding domain"/>
    <property type="match status" value="1"/>
</dbReference>
<name>A0AA39GI10_SARSR</name>
<evidence type="ECO:0000256" key="1">
    <source>
        <dbReference type="ARBA" id="ARBA00004123"/>
    </source>
</evidence>
<feature type="domain" description="Zn(2)-C6 fungal-type" evidence="6">
    <location>
        <begin position="19"/>
        <end position="49"/>
    </location>
</feature>
<dbReference type="Pfam" id="PF00172">
    <property type="entry name" value="Zn_clus"/>
    <property type="match status" value="1"/>
</dbReference>
<keyword evidence="3" id="KW-0805">Transcription regulation</keyword>
<dbReference type="EMBL" id="JAPDFR010000003">
    <property type="protein sequence ID" value="KAK0387727.1"/>
    <property type="molecule type" value="Genomic_DNA"/>
</dbReference>
<reference evidence="7" key="1">
    <citation type="submission" date="2022-10" db="EMBL/GenBank/DDBJ databases">
        <title>Determination and structural analysis of whole genome sequence of Sarocladium strictum F4-1.</title>
        <authorList>
            <person name="Hu L."/>
            <person name="Jiang Y."/>
        </authorList>
    </citation>
    <scope>NUCLEOTIDE SEQUENCE</scope>
    <source>
        <strain evidence="7">F4-1</strain>
    </source>
</reference>
<dbReference type="InterPro" id="IPR050815">
    <property type="entry name" value="TF_fung"/>
</dbReference>
<dbReference type="Proteomes" id="UP001175261">
    <property type="component" value="Unassembled WGS sequence"/>
</dbReference>
<keyword evidence="4" id="KW-0804">Transcription</keyword>
<sequence>MEQQQDHYEYRLFKRTRQACINCRRKKIRCSGDRPVCTYCERLRQKCAYAVAPKSEGHEHGLPRPDIISENKDDAPSLFSLESRISSLEGTIQSLVHLLTNEQGAATGSKDTSPSRKGSVAEDPKWLLAASDMTLSSAADVYFQYCYNQPYCLFHEQSFRQRLVSRAVPEYLCLALIATASRFSRSSRPLPHYADQAWELVMKRSTANLDSMESLALAQTTHLLCVIDYSDGQCRAAWIKLGLAIRIAQCYRLNTEPDARLRPEIQEEYRRTFWSIYLLDKLMSCGRERHPGLQDRDCQLRVPCSEKAFRDCVENRGPTLDQLTGDTPAVTTLPEHSHFSIIILMASTLNRVVQYVLRWDSRLQADVPWATASQYSALESTLWRLELNYGMLDSLSAVWQQTLTSDGTVDPRVAGPLVYGRALFHLAGCLLHHPFLLQHRLAESASRTPPGFLSKAWTSSRSHATALTTLQETENLGSVTVSCFRGYCSMVAGSVHLLFASDSNKEVSEASVRRYEECRGLLMKLCRYWESSRRMFVMLERLYEDRTRYRQSLDLTQTSRSMGEKPRMAVFWDSVDNWVPSSRSPSPERGPERGPIEQVQSMQFNASMDFFELAPLEPWETGNTLLEVDFSNGAEFR</sequence>
<dbReference type="GO" id="GO:0005634">
    <property type="term" value="C:nucleus"/>
    <property type="evidence" value="ECO:0007669"/>
    <property type="project" value="UniProtKB-SubCell"/>
</dbReference>
<dbReference type="SMART" id="SM00066">
    <property type="entry name" value="GAL4"/>
    <property type="match status" value="1"/>
</dbReference>
<evidence type="ECO:0000313" key="7">
    <source>
        <dbReference type="EMBL" id="KAK0387727.1"/>
    </source>
</evidence>
<dbReference type="GO" id="GO:0006351">
    <property type="term" value="P:DNA-templated transcription"/>
    <property type="evidence" value="ECO:0007669"/>
    <property type="project" value="InterPro"/>
</dbReference>
<dbReference type="InterPro" id="IPR001138">
    <property type="entry name" value="Zn2Cys6_DnaBD"/>
</dbReference>
<dbReference type="PROSITE" id="PS50048">
    <property type="entry name" value="ZN2_CY6_FUNGAL_2"/>
    <property type="match status" value="1"/>
</dbReference>
<gene>
    <name evidence="7" type="ORF">NLU13_3972</name>
</gene>
<keyword evidence="8" id="KW-1185">Reference proteome</keyword>
<comment type="caution">
    <text evidence="7">The sequence shown here is derived from an EMBL/GenBank/DDBJ whole genome shotgun (WGS) entry which is preliminary data.</text>
</comment>
<evidence type="ECO:0000256" key="5">
    <source>
        <dbReference type="ARBA" id="ARBA00023242"/>
    </source>
</evidence>
<dbReference type="PANTHER" id="PTHR47338:SF9">
    <property type="entry name" value="ZN(II)2CYS6 TRANSCRIPTION FACTOR (EUROFUNG)"/>
    <property type="match status" value="1"/>
</dbReference>
<dbReference type="AlphaFoldDB" id="A0AA39GI10"/>
<proteinExistence type="predicted"/>
<dbReference type="Pfam" id="PF04082">
    <property type="entry name" value="Fungal_trans"/>
    <property type="match status" value="1"/>
</dbReference>